<dbReference type="PROSITE" id="PS50995">
    <property type="entry name" value="HTH_MARR_2"/>
    <property type="match status" value="1"/>
</dbReference>
<name>A0ABS9YZT7_9MYCO</name>
<dbReference type="InterPro" id="IPR039422">
    <property type="entry name" value="MarR/SlyA-like"/>
</dbReference>
<gene>
    <name evidence="2" type="ORF">K9U37_16720</name>
</gene>
<dbReference type="EMBL" id="JAIVFL010000001">
    <property type="protein sequence ID" value="MCI4676432.1"/>
    <property type="molecule type" value="Genomic_DNA"/>
</dbReference>
<organism evidence="2 3">
    <name type="scientific">Candidatus Mycolicibacterium alkanivorans</name>
    <dbReference type="NCBI Taxonomy" id="2954114"/>
    <lineage>
        <taxon>Bacteria</taxon>
        <taxon>Bacillati</taxon>
        <taxon>Actinomycetota</taxon>
        <taxon>Actinomycetes</taxon>
        <taxon>Mycobacteriales</taxon>
        <taxon>Mycobacteriaceae</taxon>
        <taxon>Mycolicibacterium</taxon>
    </lineage>
</organism>
<reference evidence="2" key="1">
    <citation type="journal article" date="2022" name="ISME J.">
        <title>Identification of active gaseous-alkane degraders at natural gas seeps.</title>
        <authorList>
            <person name="Farhan Ul Haque M."/>
            <person name="Hernandez M."/>
            <person name="Crombie A.T."/>
            <person name="Murrell J.C."/>
        </authorList>
    </citation>
    <scope>NUCLEOTIDE SEQUENCE</scope>
    <source>
        <strain evidence="2">ANDR5</strain>
    </source>
</reference>
<feature type="domain" description="HTH marR-type" evidence="1">
    <location>
        <begin position="6"/>
        <end position="139"/>
    </location>
</feature>
<dbReference type="Pfam" id="PF12802">
    <property type="entry name" value="MarR_2"/>
    <property type="match status" value="1"/>
</dbReference>
<dbReference type="SMART" id="SM00347">
    <property type="entry name" value="HTH_MARR"/>
    <property type="match status" value="1"/>
</dbReference>
<dbReference type="Proteomes" id="UP001139068">
    <property type="component" value="Unassembled WGS sequence"/>
</dbReference>
<dbReference type="SUPFAM" id="SSF46785">
    <property type="entry name" value="Winged helix' DNA-binding domain"/>
    <property type="match status" value="1"/>
</dbReference>
<evidence type="ECO:0000313" key="2">
    <source>
        <dbReference type="EMBL" id="MCI4676432.1"/>
    </source>
</evidence>
<keyword evidence="3" id="KW-1185">Reference proteome</keyword>
<dbReference type="RefSeq" id="WP_243072627.1">
    <property type="nucleotide sequence ID" value="NZ_JAIVFL010000001.1"/>
</dbReference>
<accession>A0ABS9YZT7</accession>
<sequence length="140" mass="15259">MVAAHKEPIGYLLHQLASALRAEVTSGVLEPLGLTFPQYICLRVLSKLGDRSNAELARDTGVSPQAMNMVLRSLEERHLVARPSTVDSGRSLPASLTRSGRDLLARTDAGVKDAEQRLLAKLSAEQRREFRTILAVLGSQ</sequence>
<dbReference type="PANTHER" id="PTHR33164">
    <property type="entry name" value="TRANSCRIPTIONAL REGULATOR, MARR FAMILY"/>
    <property type="match status" value="1"/>
</dbReference>
<comment type="caution">
    <text evidence="2">The sequence shown here is derived from an EMBL/GenBank/DDBJ whole genome shotgun (WGS) entry which is preliminary data.</text>
</comment>
<dbReference type="InterPro" id="IPR036390">
    <property type="entry name" value="WH_DNA-bd_sf"/>
</dbReference>
<evidence type="ECO:0000313" key="3">
    <source>
        <dbReference type="Proteomes" id="UP001139068"/>
    </source>
</evidence>
<protein>
    <submittedName>
        <fullName evidence="2">MarR family transcriptional regulator</fullName>
    </submittedName>
</protein>
<proteinExistence type="predicted"/>
<dbReference type="PANTHER" id="PTHR33164:SF43">
    <property type="entry name" value="HTH-TYPE TRANSCRIPTIONAL REPRESSOR YETL"/>
    <property type="match status" value="1"/>
</dbReference>
<evidence type="ECO:0000259" key="1">
    <source>
        <dbReference type="PROSITE" id="PS50995"/>
    </source>
</evidence>
<dbReference type="Gene3D" id="1.10.10.10">
    <property type="entry name" value="Winged helix-like DNA-binding domain superfamily/Winged helix DNA-binding domain"/>
    <property type="match status" value="1"/>
</dbReference>
<dbReference type="InterPro" id="IPR000835">
    <property type="entry name" value="HTH_MarR-typ"/>
</dbReference>
<dbReference type="InterPro" id="IPR036388">
    <property type="entry name" value="WH-like_DNA-bd_sf"/>
</dbReference>